<accession>A0A840RKN4</accession>
<dbReference type="InterPro" id="IPR010139">
    <property type="entry name" value="Imidazole-glycPsynth_HisH"/>
</dbReference>
<comment type="catalytic activity">
    <reaction evidence="8 10">
        <text>5-[(5-phospho-1-deoxy-D-ribulos-1-ylimino)methylamino]-1-(5-phospho-beta-D-ribosyl)imidazole-4-carboxamide + L-glutamine = D-erythro-1-(imidazol-4-yl)glycerol 3-phosphate + 5-amino-1-(5-phospho-beta-D-ribosyl)imidazole-4-carboxamide + L-glutamate + H(+)</text>
        <dbReference type="Rhea" id="RHEA:24793"/>
        <dbReference type="ChEBI" id="CHEBI:15378"/>
        <dbReference type="ChEBI" id="CHEBI:29985"/>
        <dbReference type="ChEBI" id="CHEBI:58278"/>
        <dbReference type="ChEBI" id="CHEBI:58359"/>
        <dbReference type="ChEBI" id="CHEBI:58475"/>
        <dbReference type="ChEBI" id="CHEBI:58525"/>
        <dbReference type="EC" id="4.3.2.10"/>
    </reaction>
</comment>
<dbReference type="HAMAP" id="MF_00278">
    <property type="entry name" value="HisH"/>
    <property type="match status" value="1"/>
</dbReference>
<dbReference type="PANTHER" id="PTHR42701:SF2">
    <property type="entry name" value="IMIDAZOLE GLYCEROL PHOSPHATE SYNTHASE SUBUNIT HISH 1"/>
    <property type="match status" value="1"/>
</dbReference>
<comment type="subcellular location">
    <subcellularLocation>
        <location evidence="10">Cytoplasm</location>
    </subcellularLocation>
</comment>
<dbReference type="GO" id="GO:0000107">
    <property type="term" value="F:imidazoleglycerol-phosphate synthase activity"/>
    <property type="evidence" value="ECO:0007669"/>
    <property type="project" value="UniProtKB-UniRule"/>
</dbReference>
<protein>
    <recommendedName>
        <fullName evidence="10">Imidazole glycerol phosphate synthase subunit HisH</fullName>
        <ecNumber evidence="10">4.3.2.10</ecNumber>
    </recommendedName>
    <alternativeName>
        <fullName evidence="10">IGP synthase glutaminase subunit</fullName>
        <ecNumber evidence="10">3.5.1.2</ecNumber>
    </alternativeName>
    <alternativeName>
        <fullName evidence="10">IGP synthase subunit HisH</fullName>
    </alternativeName>
    <alternativeName>
        <fullName evidence="10">ImGP synthase subunit HisH</fullName>
        <shortName evidence="10">IGPS subunit HisH</shortName>
    </alternativeName>
</protein>
<keyword evidence="3 10" id="KW-0028">Amino-acid biosynthesis</keyword>
<reference evidence="13 14" key="1">
    <citation type="submission" date="2020-08" db="EMBL/GenBank/DDBJ databases">
        <title>Genomic Encyclopedia of Type Strains, Phase IV (KMG-IV): sequencing the most valuable type-strain genomes for metagenomic binning, comparative biology and taxonomic classification.</title>
        <authorList>
            <person name="Goeker M."/>
        </authorList>
    </citation>
    <scope>NUCLEOTIDE SEQUENCE [LARGE SCALE GENOMIC DNA]</scope>
    <source>
        <strain evidence="13 14">DSM 18233</strain>
    </source>
</reference>
<keyword evidence="5 10" id="KW-0315">Glutamine amidotransferase</keyword>
<keyword evidence="13" id="KW-0808">Transferase</keyword>
<feature type="active site" evidence="10 11">
    <location>
        <position position="193"/>
    </location>
</feature>
<name>A0A840RKN4_9NEIS</name>
<evidence type="ECO:0000256" key="4">
    <source>
        <dbReference type="ARBA" id="ARBA00022801"/>
    </source>
</evidence>
<gene>
    <name evidence="10" type="primary">hisH</name>
    <name evidence="13" type="ORF">HNQ50_003888</name>
</gene>
<keyword evidence="14" id="KW-1185">Reference proteome</keyword>
<dbReference type="PANTHER" id="PTHR42701">
    <property type="entry name" value="IMIDAZOLE GLYCEROL PHOSPHATE SYNTHASE SUBUNIT HISH"/>
    <property type="match status" value="1"/>
</dbReference>
<dbReference type="Gene3D" id="3.40.50.880">
    <property type="match status" value="1"/>
</dbReference>
<evidence type="ECO:0000256" key="9">
    <source>
        <dbReference type="ARBA" id="ARBA00049534"/>
    </source>
</evidence>
<dbReference type="AlphaFoldDB" id="A0A840RKN4"/>
<sequence length="213" mass="23673">MRIAIVDYGMGNLHSVTKAFEHVAGDDASIVLTDDPIEVAAADKVVFPGQGAMPDCMRHLEESGLKGAVLDAARQKPFLGICVGAQLLFDYSEEGDTPGLGVFAGEVVRFPKERMHDEAGHKLKVPHMGWNEMFIAREHPLWQGISQGERFYFVHSYHFKPSDDIAVIESAYPYRFAAAVAKDNIFAIQCHPEKSHNAGLQLLRNFVHWDGRP</sequence>
<dbReference type="PIRSF" id="PIRSF000495">
    <property type="entry name" value="Amidotransf_hisH"/>
    <property type="match status" value="1"/>
</dbReference>
<organism evidence="13 14">
    <name type="scientific">Silvimonas terrae</name>
    <dbReference type="NCBI Taxonomy" id="300266"/>
    <lineage>
        <taxon>Bacteria</taxon>
        <taxon>Pseudomonadati</taxon>
        <taxon>Pseudomonadota</taxon>
        <taxon>Betaproteobacteria</taxon>
        <taxon>Neisseriales</taxon>
        <taxon>Chitinibacteraceae</taxon>
        <taxon>Silvimonas</taxon>
    </lineage>
</organism>
<dbReference type="GO" id="GO:0016829">
    <property type="term" value="F:lyase activity"/>
    <property type="evidence" value="ECO:0007669"/>
    <property type="project" value="UniProtKB-KW"/>
</dbReference>
<dbReference type="InterPro" id="IPR017926">
    <property type="entry name" value="GATASE"/>
</dbReference>
<comment type="pathway">
    <text evidence="1 10">Amino-acid biosynthesis; L-histidine biosynthesis; L-histidine from 5-phospho-alpha-D-ribose 1-diphosphate: step 5/9.</text>
</comment>
<keyword evidence="7 10" id="KW-0456">Lyase</keyword>
<comment type="caution">
    <text evidence="13">The sequence shown here is derived from an EMBL/GenBank/DDBJ whole genome shotgun (WGS) entry which is preliminary data.</text>
</comment>
<evidence type="ECO:0000256" key="2">
    <source>
        <dbReference type="ARBA" id="ARBA00022490"/>
    </source>
</evidence>
<dbReference type="NCBIfam" id="TIGR01855">
    <property type="entry name" value="IMP_synth_hisH"/>
    <property type="match status" value="1"/>
</dbReference>
<dbReference type="EC" id="4.3.2.10" evidence="10"/>
<evidence type="ECO:0000259" key="12">
    <source>
        <dbReference type="Pfam" id="PF00117"/>
    </source>
</evidence>
<feature type="active site" evidence="10 11">
    <location>
        <position position="191"/>
    </location>
</feature>
<dbReference type="RefSeq" id="WP_184102780.1">
    <property type="nucleotide sequence ID" value="NZ_JACHHN010000009.1"/>
</dbReference>
<comment type="subunit">
    <text evidence="10">Heterodimer of HisH and HisF.</text>
</comment>
<dbReference type="PROSITE" id="PS51273">
    <property type="entry name" value="GATASE_TYPE_1"/>
    <property type="match status" value="1"/>
</dbReference>
<evidence type="ECO:0000256" key="8">
    <source>
        <dbReference type="ARBA" id="ARBA00047838"/>
    </source>
</evidence>
<feature type="active site" description="Nucleophile" evidence="10 11">
    <location>
        <position position="82"/>
    </location>
</feature>
<dbReference type="Proteomes" id="UP000543030">
    <property type="component" value="Unassembled WGS sequence"/>
</dbReference>
<dbReference type="SUPFAM" id="SSF52317">
    <property type="entry name" value="Class I glutamine amidotransferase-like"/>
    <property type="match status" value="1"/>
</dbReference>
<evidence type="ECO:0000256" key="11">
    <source>
        <dbReference type="PIRSR" id="PIRSR000495-1"/>
    </source>
</evidence>
<evidence type="ECO:0000256" key="6">
    <source>
        <dbReference type="ARBA" id="ARBA00023102"/>
    </source>
</evidence>
<evidence type="ECO:0000256" key="3">
    <source>
        <dbReference type="ARBA" id="ARBA00022605"/>
    </source>
</evidence>
<dbReference type="GO" id="GO:0000105">
    <property type="term" value="P:L-histidine biosynthetic process"/>
    <property type="evidence" value="ECO:0007669"/>
    <property type="project" value="UniProtKB-UniRule"/>
</dbReference>
<evidence type="ECO:0000256" key="7">
    <source>
        <dbReference type="ARBA" id="ARBA00023239"/>
    </source>
</evidence>
<dbReference type="GO" id="GO:0004359">
    <property type="term" value="F:glutaminase activity"/>
    <property type="evidence" value="ECO:0007669"/>
    <property type="project" value="UniProtKB-EC"/>
</dbReference>
<keyword evidence="13" id="KW-0328">Glycosyltransferase</keyword>
<dbReference type="GO" id="GO:0005737">
    <property type="term" value="C:cytoplasm"/>
    <property type="evidence" value="ECO:0007669"/>
    <property type="project" value="UniProtKB-SubCell"/>
</dbReference>
<evidence type="ECO:0000313" key="13">
    <source>
        <dbReference type="EMBL" id="MBB5193134.1"/>
    </source>
</evidence>
<comment type="function">
    <text evidence="10">IGPS catalyzes the conversion of PRFAR and glutamine to IGP, AICAR and glutamate. The HisH subunit catalyzes the hydrolysis of glutamine to glutamate and ammonia as part of the synthesis of IGP and AICAR. The resulting ammonia molecule is channeled to the active site of HisF.</text>
</comment>
<keyword evidence="6 10" id="KW-0368">Histidine biosynthesis</keyword>
<evidence type="ECO:0000256" key="1">
    <source>
        <dbReference type="ARBA" id="ARBA00005091"/>
    </source>
</evidence>
<dbReference type="CDD" id="cd01748">
    <property type="entry name" value="GATase1_IGP_Synthase"/>
    <property type="match status" value="1"/>
</dbReference>
<keyword evidence="4 10" id="KW-0378">Hydrolase</keyword>
<dbReference type="UniPathway" id="UPA00031">
    <property type="reaction ID" value="UER00010"/>
</dbReference>
<proteinExistence type="inferred from homology"/>
<keyword evidence="2 10" id="KW-0963">Cytoplasm</keyword>
<dbReference type="Pfam" id="PF00117">
    <property type="entry name" value="GATase"/>
    <property type="match status" value="1"/>
</dbReference>
<dbReference type="InterPro" id="IPR029062">
    <property type="entry name" value="Class_I_gatase-like"/>
</dbReference>
<evidence type="ECO:0000256" key="10">
    <source>
        <dbReference type="HAMAP-Rule" id="MF_00278"/>
    </source>
</evidence>
<dbReference type="EMBL" id="JACHHN010000009">
    <property type="protein sequence ID" value="MBB5193134.1"/>
    <property type="molecule type" value="Genomic_DNA"/>
</dbReference>
<feature type="domain" description="Glutamine amidotransferase" evidence="12">
    <location>
        <begin position="5"/>
        <end position="207"/>
    </location>
</feature>
<dbReference type="EC" id="3.5.1.2" evidence="10"/>
<evidence type="ECO:0000313" key="14">
    <source>
        <dbReference type="Proteomes" id="UP000543030"/>
    </source>
</evidence>
<comment type="catalytic activity">
    <reaction evidence="9 10">
        <text>L-glutamine + H2O = L-glutamate + NH4(+)</text>
        <dbReference type="Rhea" id="RHEA:15889"/>
        <dbReference type="ChEBI" id="CHEBI:15377"/>
        <dbReference type="ChEBI" id="CHEBI:28938"/>
        <dbReference type="ChEBI" id="CHEBI:29985"/>
        <dbReference type="ChEBI" id="CHEBI:58359"/>
        <dbReference type="EC" id="3.5.1.2"/>
    </reaction>
</comment>
<evidence type="ECO:0000256" key="5">
    <source>
        <dbReference type="ARBA" id="ARBA00022962"/>
    </source>
</evidence>